<dbReference type="PANTHER" id="PTHR34473:SF3">
    <property type="entry name" value="TRANSMEMBRANE PROTEIN-RELATED"/>
    <property type="match status" value="1"/>
</dbReference>
<organism evidence="3 4">
    <name type="scientific">Pedococcus ginsenosidimutans</name>
    <dbReference type="NCBI Taxonomy" id="490570"/>
    <lineage>
        <taxon>Bacteria</taxon>
        <taxon>Bacillati</taxon>
        <taxon>Actinomycetota</taxon>
        <taxon>Actinomycetes</taxon>
        <taxon>Micrococcales</taxon>
        <taxon>Intrasporangiaceae</taxon>
        <taxon>Pedococcus</taxon>
    </lineage>
</organism>
<dbReference type="Pfam" id="PF03703">
    <property type="entry name" value="bPH_2"/>
    <property type="match status" value="1"/>
</dbReference>
<dbReference type="InterPro" id="IPR005182">
    <property type="entry name" value="YdbS-like_PH"/>
</dbReference>
<dbReference type="PANTHER" id="PTHR34473">
    <property type="entry name" value="UPF0699 TRANSMEMBRANE PROTEIN YDBS"/>
    <property type="match status" value="1"/>
</dbReference>
<comment type="caution">
    <text evidence="3">The sequence shown here is derived from an EMBL/GenBank/DDBJ whole genome shotgun (WGS) entry which is preliminary data.</text>
</comment>
<dbReference type="Proteomes" id="UP001500556">
    <property type="component" value="Unassembled WGS sequence"/>
</dbReference>
<evidence type="ECO:0000256" key="1">
    <source>
        <dbReference type="SAM" id="Phobius"/>
    </source>
</evidence>
<feature type="transmembrane region" description="Helical" evidence="1">
    <location>
        <begin position="65"/>
        <end position="85"/>
    </location>
</feature>
<reference evidence="4" key="1">
    <citation type="journal article" date="2019" name="Int. J. Syst. Evol. Microbiol.">
        <title>The Global Catalogue of Microorganisms (GCM) 10K type strain sequencing project: providing services to taxonomists for standard genome sequencing and annotation.</title>
        <authorList>
            <consortium name="The Broad Institute Genomics Platform"/>
            <consortium name="The Broad Institute Genome Sequencing Center for Infectious Disease"/>
            <person name="Wu L."/>
            <person name="Ma J."/>
        </authorList>
    </citation>
    <scope>NUCLEOTIDE SEQUENCE [LARGE SCALE GENOMIC DNA]</scope>
    <source>
        <strain evidence="4">JCM 18961</strain>
    </source>
</reference>
<evidence type="ECO:0000313" key="3">
    <source>
        <dbReference type="EMBL" id="GAA4722846.1"/>
    </source>
</evidence>
<evidence type="ECO:0000313" key="4">
    <source>
        <dbReference type="Proteomes" id="UP001500556"/>
    </source>
</evidence>
<keyword evidence="4" id="KW-1185">Reference proteome</keyword>
<keyword evidence="1" id="KW-0812">Transmembrane</keyword>
<feature type="transmembrane region" description="Helical" evidence="1">
    <location>
        <begin position="40"/>
        <end position="59"/>
    </location>
</feature>
<keyword evidence="1" id="KW-1133">Transmembrane helix</keyword>
<protein>
    <submittedName>
        <fullName evidence="3">PH domain-containing protein</fullName>
    </submittedName>
</protein>
<name>A0ABP8Y710_9MICO</name>
<evidence type="ECO:0000259" key="2">
    <source>
        <dbReference type="Pfam" id="PF03703"/>
    </source>
</evidence>
<proteinExistence type="predicted"/>
<dbReference type="EMBL" id="BAABLO010000009">
    <property type="protein sequence ID" value="GAA4722846.1"/>
    <property type="molecule type" value="Genomic_DNA"/>
</dbReference>
<gene>
    <name evidence="3" type="ORF">GCM10025782_20930</name>
</gene>
<keyword evidence="1" id="KW-0472">Membrane</keyword>
<accession>A0ABP8Y710</accession>
<sequence length="178" mass="18790">MSDSTPHPGPAAAGDAPVVVRLHGDGGLPWRPVSPRLRTARLTVLAGVVVPVLVISLLVAAFAWAWAWVAVGVVVLAAGTVAWVVTRQVTAISWAEAPEELVVRRGRLFRSMVSVPYGRLQYVDVQSGPLARRLGMATVELHTASPESGGRIPGLPTAEAEALRERLAARGESQRAGL</sequence>
<dbReference type="RefSeq" id="WP_345503102.1">
    <property type="nucleotide sequence ID" value="NZ_BAABLO010000009.1"/>
</dbReference>
<feature type="domain" description="YdbS-like PH" evidence="2">
    <location>
        <begin position="94"/>
        <end position="167"/>
    </location>
</feature>